<keyword evidence="3" id="KW-0449">Lipoprotein</keyword>
<dbReference type="InterPro" id="IPR033399">
    <property type="entry name" value="TP_0789-like"/>
</dbReference>
<dbReference type="CDD" id="cd16329">
    <property type="entry name" value="LolA_like"/>
    <property type="match status" value="1"/>
</dbReference>
<dbReference type="RefSeq" id="WP_170864463.1">
    <property type="nucleotide sequence ID" value="NZ_FQUS01000026.1"/>
</dbReference>
<sequence length="253" mass="29179">MFTKPFAFALFLFVLFGGLAFLQPVQAQNATAILAKVDSVQNAFSDMTANEQMIITDASGSQKERTLRINQKGSELRMVRFLEPADVRGVGFLRVAADRLYLYLPAFRRVRRIASSAKNENFMGTDFTYEDMSQSVYADDYTARELSTQQGQYRLFLEPKPGADVNYHHLVILADTSNYVLRKVEFYDREEEKIKELTIDNIEKIDGYWMGKTMRMVSLDDNHETVLELSDIRFDQGLSDSDFTERMLKRPIR</sequence>
<reference evidence="3 4" key="1">
    <citation type="submission" date="2016-11" db="EMBL/GenBank/DDBJ databases">
        <authorList>
            <person name="Jaros S."/>
            <person name="Januszkiewicz K."/>
            <person name="Wedrychowicz H."/>
        </authorList>
    </citation>
    <scope>NUCLEOTIDE SEQUENCE [LARGE SCALE GENOMIC DNA]</scope>
    <source>
        <strain evidence="3 4">DSM 21986</strain>
    </source>
</reference>
<keyword evidence="4" id="KW-1185">Reference proteome</keyword>
<organism evidence="3 4">
    <name type="scientific">Fodinibius roseus</name>
    <dbReference type="NCBI Taxonomy" id="1194090"/>
    <lineage>
        <taxon>Bacteria</taxon>
        <taxon>Pseudomonadati</taxon>
        <taxon>Balneolota</taxon>
        <taxon>Balneolia</taxon>
        <taxon>Balneolales</taxon>
        <taxon>Balneolaceae</taxon>
        <taxon>Fodinibius</taxon>
    </lineage>
</organism>
<dbReference type="STRING" id="1194090.SAMN05443144_12657"/>
<evidence type="ECO:0000256" key="1">
    <source>
        <dbReference type="SAM" id="SignalP"/>
    </source>
</evidence>
<dbReference type="EMBL" id="FQUS01000026">
    <property type="protein sequence ID" value="SHG38548.1"/>
    <property type="molecule type" value="Genomic_DNA"/>
</dbReference>
<feature type="chain" id="PRO_5009911340" evidence="1">
    <location>
        <begin position="28"/>
        <end position="253"/>
    </location>
</feature>
<dbReference type="Gene3D" id="2.50.20.10">
    <property type="entry name" value="Lipoprotein localisation LolA/LolB/LppX"/>
    <property type="match status" value="1"/>
</dbReference>
<proteinExistence type="predicted"/>
<feature type="domain" description="Uncharacterized protein TP-0789" evidence="2">
    <location>
        <begin position="75"/>
        <end position="250"/>
    </location>
</feature>
<evidence type="ECO:0000259" key="2">
    <source>
        <dbReference type="Pfam" id="PF17131"/>
    </source>
</evidence>
<evidence type="ECO:0000313" key="3">
    <source>
        <dbReference type="EMBL" id="SHG38548.1"/>
    </source>
</evidence>
<name>A0A1M5JDE4_9BACT</name>
<feature type="signal peptide" evidence="1">
    <location>
        <begin position="1"/>
        <end position="27"/>
    </location>
</feature>
<gene>
    <name evidence="3" type="ORF">SAMN05443144_12657</name>
</gene>
<protein>
    <submittedName>
        <fullName evidence="3">Outer membrane lipoprotein-sorting protein</fullName>
    </submittedName>
</protein>
<keyword evidence="1" id="KW-0732">Signal</keyword>
<dbReference type="Proteomes" id="UP000184041">
    <property type="component" value="Unassembled WGS sequence"/>
</dbReference>
<accession>A0A1M5JDE4</accession>
<evidence type="ECO:0000313" key="4">
    <source>
        <dbReference type="Proteomes" id="UP000184041"/>
    </source>
</evidence>
<dbReference type="Pfam" id="PF17131">
    <property type="entry name" value="LolA_like"/>
    <property type="match status" value="1"/>
</dbReference>
<dbReference type="AlphaFoldDB" id="A0A1M5JDE4"/>